<dbReference type="RefSeq" id="WP_072284612.1">
    <property type="nucleotide sequence ID" value="NZ_CP015519.1"/>
</dbReference>
<gene>
    <name evidence="2" type="ORF">A7E78_12480</name>
</gene>
<dbReference type="STRING" id="1842532.A7E78_12480"/>
<organism evidence="2 3">
    <name type="scientific">Syntrophotalea acetylenivorans</name>
    <dbReference type="NCBI Taxonomy" id="1842532"/>
    <lineage>
        <taxon>Bacteria</taxon>
        <taxon>Pseudomonadati</taxon>
        <taxon>Thermodesulfobacteriota</taxon>
        <taxon>Desulfuromonadia</taxon>
        <taxon>Desulfuromonadales</taxon>
        <taxon>Syntrophotaleaceae</taxon>
        <taxon>Syntrophotalea</taxon>
    </lineage>
</organism>
<dbReference type="PROSITE" id="PS51257">
    <property type="entry name" value="PROKAR_LIPOPROTEIN"/>
    <property type="match status" value="1"/>
</dbReference>
<evidence type="ECO:0000313" key="2">
    <source>
        <dbReference type="EMBL" id="APG28586.1"/>
    </source>
</evidence>
<feature type="chain" id="PRO_5013041004" evidence="1">
    <location>
        <begin position="24"/>
        <end position="138"/>
    </location>
</feature>
<dbReference type="KEGG" id="pef:A7E78_12480"/>
<dbReference type="Gene3D" id="1.25.40.10">
    <property type="entry name" value="Tetratricopeptide repeat domain"/>
    <property type="match status" value="1"/>
</dbReference>
<feature type="signal peptide" evidence="1">
    <location>
        <begin position="1"/>
        <end position="23"/>
    </location>
</feature>
<dbReference type="InterPro" id="IPR011990">
    <property type="entry name" value="TPR-like_helical_dom_sf"/>
</dbReference>
<evidence type="ECO:0000313" key="3">
    <source>
        <dbReference type="Proteomes" id="UP000182517"/>
    </source>
</evidence>
<dbReference type="OrthoDB" id="5387591at2"/>
<name>A0A1L3GRL1_9BACT</name>
<keyword evidence="3" id="KW-1185">Reference proteome</keyword>
<proteinExistence type="predicted"/>
<keyword evidence="1" id="KW-0732">Signal</keyword>
<reference evidence="2 3" key="1">
    <citation type="journal article" date="2017" name="Genome Announc.">
        <title>Complete Genome Sequences of Two Acetylene-Fermenting Pelobacter acetylenicus Strains.</title>
        <authorList>
            <person name="Sutton J.M."/>
            <person name="Baesman S.M."/>
            <person name="Fierst J.L."/>
            <person name="Poret-Peterson A.T."/>
            <person name="Oremland R.S."/>
            <person name="Dunlap D.S."/>
            <person name="Akob D.M."/>
        </authorList>
    </citation>
    <scope>NUCLEOTIDE SEQUENCE [LARGE SCALE GENOMIC DNA]</scope>
    <source>
        <strain evidence="2 3">SFB93</strain>
    </source>
</reference>
<dbReference type="SUPFAM" id="SSF48452">
    <property type="entry name" value="TPR-like"/>
    <property type="match status" value="1"/>
</dbReference>
<dbReference type="Proteomes" id="UP000182517">
    <property type="component" value="Chromosome"/>
</dbReference>
<dbReference type="AlphaFoldDB" id="A0A1L3GRL1"/>
<dbReference type="Pfam" id="PF14559">
    <property type="entry name" value="TPR_19"/>
    <property type="match status" value="1"/>
</dbReference>
<sequence length="138" mass="15129">MRALRPVVPMVLVLLLASCAVVPQTRTRPVASSNPAVLSLLDRAHKQSAAGELEQAGASLERALRIEPRNALLWQELARVRLDLGLYRQAESLAAKSNGFAADNRTLRGENWRIIGQARSGQGDYRGAQDAFDRAEKQ</sequence>
<accession>A0A1L3GRL1</accession>
<protein>
    <submittedName>
        <fullName evidence="2">Uncharacterized protein</fullName>
    </submittedName>
</protein>
<evidence type="ECO:0000256" key="1">
    <source>
        <dbReference type="SAM" id="SignalP"/>
    </source>
</evidence>
<dbReference type="EMBL" id="CP015519">
    <property type="protein sequence ID" value="APG28586.1"/>
    <property type="molecule type" value="Genomic_DNA"/>
</dbReference>